<dbReference type="InterPro" id="IPR008662">
    <property type="entry name" value="TOIP1/2"/>
</dbReference>
<dbReference type="PANTHER" id="PTHR18843">
    <property type="entry name" value="TORSIN-1A-INTERACTING PROTEIN"/>
    <property type="match status" value="1"/>
</dbReference>
<evidence type="ECO:0000256" key="4">
    <source>
        <dbReference type="ARBA" id="ARBA00023136"/>
    </source>
</evidence>
<feature type="transmembrane region" description="Helical" evidence="5">
    <location>
        <begin position="82"/>
        <end position="101"/>
    </location>
</feature>
<accession>A0A034WK89</accession>
<name>A0A034WK89_BACDO</name>
<sequence>MSSQVNHLGVSKRKPIRPSNLVEFNYSEDIDGQIYAFEEEHSDSSKSANTSNELSSKLVYDPESSKDIKEYDYVDKTSNTCLWITLLFVVILLLAAALITVSNSSEKRCSFEMLRQKYKDQHSKMWHTLSSGVENILRDRTKNPVVNLFVHNDSKKLKTMVGEIAKETSRCFGGQLIEMSEFDFTSPRAMEDYGYAILKFKEKIQNGRVALIVNLNAIPAESACALHTICDTHSPVAEDIVIYLTLVIPSTIGNEVNIARDTLTNLWGSKLKNNVLEPLITRVTDQILTLI</sequence>
<dbReference type="GO" id="GO:0016020">
    <property type="term" value="C:membrane"/>
    <property type="evidence" value="ECO:0007669"/>
    <property type="project" value="UniProtKB-SubCell"/>
</dbReference>
<dbReference type="GO" id="GO:0061024">
    <property type="term" value="P:membrane organization"/>
    <property type="evidence" value="ECO:0007669"/>
    <property type="project" value="TreeGrafter"/>
</dbReference>
<dbReference type="GO" id="GO:0001671">
    <property type="term" value="F:ATPase activator activity"/>
    <property type="evidence" value="ECO:0007669"/>
    <property type="project" value="InterPro"/>
</dbReference>
<evidence type="ECO:0000256" key="2">
    <source>
        <dbReference type="ARBA" id="ARBA00022692"/>
    </source>
</evidence>
<dbReference type="AlphaFoldDB" id="A0A034WK89"/>
<dbReference type="PANTHER" id="PTHR18843:SF7">
    <property type="entry name" value="LAMINA-ASSOCIATED POLYPEPTIDE 1B ISOFORM 1-RELATED"/>
    <property type="match status" value="1"/>
</dbReference>
<evidence type="ECO:0000313" key="6">
    <source>
        <dbReference type="EMBL" id="JAC56001.1"/>
    </source>
</evidence>
<evidence type="ECO:0000256" key="3">
    <source>
        <dbReference type="ARBA" id="ARBA00022989"/>
    </source>
</evidence>
<protein>
    <recommendedName>
        <fullName evidence="7">Torsin-1A-interacting protein 2</fullName>
    </recommendedName>
</protein>
<evidence type="ECO:0000256" key="1">
    <source>
        <dbReference type="ARBA" id="ARBA00004370"/>
    </source>
</evidence>
<evidence type="ECO:0000256" key="5">
    <source>
        <dbReference type="SAM" id="Phobius"/>
    </source>
</evidence>
<dbReference type="OrthoDB" id="6258998at2759"/>
<dbReference type="Gene3D" id="3.40.50.12190">
    <property type="match status" value="1"/>
</dbReference>
<keyword evidence="3 5" id="KW-1133">Transmembrane helix</keyword>
<dbReference type="InterPro" id="IPR038599">
    <property type="entry name" value="LAP1C-like_C_sf"/>
</dbReference>
<reference evidence="6" key="1">
    <citation type="journal article" date="2014" name="BMC Genomics">
        <title>Characterizing the developmental transcriptome of the oriental fruit fly, Bactrocera dorsalis (Diptera: Tephritidae) through comparative genomic analysis with Drosophila melanogaster utilizing modENCODE datasets.</title>
        <authorList>
            <person name="Geib S.M."/>
            <person name="Calla B."/>
            <person name="Hall B."/>
            <person name="Hou S."/>
            <person name="Manoukis N.C."/>
        </authorList>
    </citation>
    <scope>NUCLEOTIDE SEQUENCE</scope>
    <source>
        <strain evidence="6">Punador</strain>
    </source>
</reference>
<comment type="subcellular location">
    <subcellularLocation>
        <location evidence="1">Membrane</location>
    </subcellularLocation>
</comment>
<proteinExistence type="predicted"/>
<evidence type="ECO:0008006" key="7">
    <source>
        <dbReference type="Google" id="ProtNLM"/>
    </source>
</evidence>
<organism evidence="6">
    <name type="scientific">Bactrocera dorsalis</name>
    <name type="common">Oriental fruit fly</name>
    <name type="synonym">Dacus dorsalis</name>
    <dbReference type="NCBI Taxonomy" id="27457"/>
    <lineage>
        <taxon>Eukaryota</taxon>
        <taxon>Metazoa</taxon>
        <taxon>Ecdysozoa</taxon>
        <taxon>Arthropoda</taxon>
        <taxon>Hexapoda</taxon>
        <taxon>Insecta</taxon>
        <taxon>Pterygota</taxon>
        <taxon>Neoptera</taxon>
        <taxon>Endopterygota</taxon>
        <taxon>Diptera</taxon>
        <taxon>Brachycera</taxon>
        <taxon>Muscomorpha</taxon>
        <taxon>Tephritoidea</taxon>
        <taxon>Tephritidae</taxon>
        <taxon>Bactrocera</taxon>
        <taxon>Bactrocera</taxon>
    </lineage>
</organism>
<keyword evidence="2 5" id="KW-0812">Transmembrane</keyword>
<dbReference type="EMBL" id="GAKP01002950">
    <property type="protein sequence ID" value="JAC56002.1"/>
    <property type="molecule type" value="Transcribed_RNA"/>
</dbReference>
<keyword evidence="4 5" id="KW-0472">Membrane</keyword>
<dbReference type="EMBL" id="GAKP01002951">
    <property type="protein sequence ID" value="JAC56001.1"/>
    <property type="molecule type" value="Transcribed_RNA"/>
</dbReference>